<evidence type="ECO:0000256" key="2">
    <source>
        <dbReference type="ARBA" id="ARBA00023163"/>
    </source>
</evidence>
<keyword evidence="2" id="KW-0804">Transcription</keyword>
<keyword evidence="1" id="KW-0805">Transcription regulation</keyword>
<dbReference type="PRINTS" id="PR00364">
    <property type="entry name" value="DISEASERSIST"/>
</dbReference>
<feature type="domain" description="AAA+ ATPase" evidence="4">
    <location>
        <begin position="315"/>
        <end position="456"/>
    </location>
</feature>
<dbReference type="SMART" id="SM00382">
    <property type="entry name" value="AAA"/>
    <property type="match status" value="1"/>
</dbReference>
<evidence type="ECO:0000313" key="6">
    <source>
        <dbReference type="EMBL" id="RKN50703.1"/>
    </source>
</evidence>
<dbReference type="InterPro" id="IPR003593">
    <property type="entry name" value="AAA+_ATPase"/>
</dbReference>
<dbReference type="PANTHER" id="PTHR35807">
    <property type="entry name" value="TRANSCRIPTIONAL REGULATOR REDD-RELATED"/>
    <property type="match status" value="1"/>
</dbReference>
<feature type="domain" description="Bacterial transcriptional activator" evidence="5">
    <location>
        <begin position="103"/>
        <end position="248"/>
    </location>
</feature>
<proteinExistence type="predicted"/>
<dbReference type="InterPro" id="IPR019734">
    <property type="entry name" value="TPR_rpt"/>
</dbReference>
<protein>
    <submittedName>
        <fullName evidence="6">SARP family transcriptional regulator</fullName>
    </submittedName>
</protein>
<comment type="caution">
    <text evidence="6">The sequence shown here is derived from an EMBL/GenBank/DDBJ whole genome shotgun (WGS) entry which is preliminary data.</text>
</comment>
<name>A0A3A9ZRD8_9ACTN</name>
<dbReference type="GO" id="GO:0043531">
    <property type="term" value="F:ADP binding"/>
    <property type="evidence" value="ECO:0007669"/>
    <property type="project" value="InterPro"/>
</dbReference>
<accession>A0A3A9ZRD8</accession>
<dbReference type="OrthoDB" id="7628974at2"/>
<dbReference type="InterPro" id="IPR016032">
    <property type="entry name" value="Sig_transdc_resp-reg_C-effctor"/>
</dbReference>
<evidence type="ECO:0000313" key="7">
    <source>
        <dbReference type="Proteomes" id="UP000281726"/>
    </source>
</evidence>
<dbReference type="InterPro" id="IPR011990">
    <property type="entry name" value="TPR-like_helical_dom_sf"/>
</dbReference>
<dbReference type="SMART" id="SM00028">
    <property type="entry name" value="TPR"/>
    <property type="match status" value="3"/>
</dbReference>
<dbReference type="Pfam" id="PF13401">
    <property type="entry name" value="AAA_22"/>
    <property type="match status" value="1"/>
</dbReference>
<dbReference type="Gene3D" id="3.40.50.300">
    <property type="entry name" value="P-loop containing nucleotide triphosphate hydrolases"/>
    <property type="match status" value="1"/>
</dbReference>
<dbReference type="Pfam" id="PF13424">
    <property type="entry name" value="TPR_12"/>
    <property type="match status" value="1"/>
</dbReference>
<dbReference type="EMBL" id="RBAK01000001">
    <property type="protein sequence ID" value="RKN50703.1"/>
    <property type="molecule type" value="Genomic_DNA"/>
</dbReference>
<evidence type="ECO:0000256" key="1">
    <source>
        <dbReference type="ARBA" id="ARBA00023015"/>
    </source>
</evidence>
<dbReference type="Gene3D" id="1.25.40.10">
    <property type="entry name" value="Tetratricopeptide repeat domain"/>
    <property type="match status" value="2"/>
</dbReference>
<dbReference type="InterPro" id="IPR051677">
    <property type="entry name" value="AfsR-DnrI-RedD_regulator"/>
</dbReference>
<dbReference type="SMART" id="SM01043">
    <property type="entry name" value="BTAD"/>
    <property type="match status" value="1"/>
</dbReference>
<gene>
    <name evidence="6" type="ORF">D7223_02755</name>
</gene>
<keyword evidence="7" id="KW-1185">Reference proteome</keyword>
<dbReference type="SUPFAM" id="SSF48452">
    <property type="entry name" value="TPR-like"/>
    <property type="match status" value="3"/>
</dbReference>
<dbReference type="Proteomes" id="UP000281726">
    <property type="component" value="Unassembled WGS sequence"/>
</dbReference>
<dbReference type="Pfam" id="PF03704">
    <property type="entry name" value="BTAD"/>
    <property type="match status" value="1"/>
</dbReference>
<dbReference type="InterPro" id="IPR036388">
    <property type="entry name" value="WH-like_DNA-bd_sf"/>
</dbReference>
<dbReference type="AlphaFoldDB" id="A0A3A9ZRD8"/>
<dbReference type="GO" id="GO:0003677">
    <property type="term" value="F:DNA binding"/>
    <property type="evidence" value="ECO:0007669"/>
    <property type="project" value="InterPro"/>
</dbReference>
<dbReference type="SUPFAM" id="SSF52540">
    <property type="entry name" value="P-loop containing nucleoside triphosphate hydrolases"/>
    <property type="match status" value="1"/>
</dbReference>
<evidence type="ECO:0000256" key="3">
    <source>
        <dbReference type="SAM" id="MobiDB-lite"/>
    </source>
</evidence>
<dbReference type="SUPFAM" id="SSF46894">
    <property type="entry name" value="C-terminal effector domain of the bipartite response regulators"/>
    <property type="match status" value="1"/>
</dbReference>
<dbReference type="InterPro" id="IPR005158">
    <property type="entry name" value="BTAD"/>
</dbReference>
<dbReference type="GO" id="GO:0006355">
    <property type="term" value="P:regulation of DNA-templated transcription"/>
    <property type="evidence" value="ECO:0007669"/>
    <property type="project" value="InterPro"/>
</dbReference>
<evidence type="ECO:0000259" key="4">
    <source>
        <dbReference type="SMART" id="SM00382"/>
    </source>
</evidence>
<evidence type="ECO:0000259" key="5">
    <source>
        <dbReference type="SMART" id="SM01043"/>
    </source>
</evidence>
<feature type="region of interest" description="Disordered" evidence="3">
    <location>
        <begin position="254"/>
        <end position="297"/>
    </location>
</feature>
<dbReference type="InterPro" id="IPR049945">
    <property type="entry name" value="AAA_22"/>
</dbReference>
<dbReference type="PANTHER" id="PTHR35807:SF1">
    <property type="entry name" value="TRANSCRIPTIONAL REGULATOR REDD"/>
    <property type="match status" value="1"/>
</dbReference>
<organism evidence="6 7">
    <name type="scientific">Micromonospora endolithica</name>
    <dbReference type="NCBI Taxonomy" id="230091"/>
    <lineage>
        <taxon>Bacteria</taxon>
        <taxon>Bacillati</taxon>
        <taxon>Actinomycetota</taxon>
        <taxon>Actinomycetes</taxon>
        <taxon>Micromonosporales</taxon>
        <taxon>Micromonosporaceae</taxon>
        <taxon>Micromonospora</taxon>
    </lineage>
</organism>
<dbReference type="CDD" id="cd15831">
    <property type="entry name" value="BTAD"/>
    <property type="match status" value="1"/>
</dbReference>
<feature type="compositionally biased region" description="Low complexity" evidence="3">
    <location>
        <begin position="254"/>
        <end position="296"/>
    </location>
</feature>
<sequence>MPLELRLLGPIELRHGPHVIVPGRRMHRLLLGLLAMRTDSMVPTSELVDSLWQDRPPRSARSMIHSRVSELRAALAAAGLGEDRLAIVTARDGYRAVLDPEAVDVHRFRRLLAGARGDGEPDWPHRRDLLQEAVGLWRGPAFGGWLPRSPAPPEVQALDEARLTALELWHEARLRSGTSGATLVDELAPLAARHPSRERLTLLLMRALADCGRSGEALHAYEQHRRWLATELGADPGPELRQLHVDLLRAAAPATAPTGTATGPTGTASGRTGPATGPAGSAPTSSAPAQLPAAPAGFVGRHGELDRLDRSADAGAKVVALVGPPGVGKTALALRWAHEQARRPGRSGHLHADLRGNDGAHPPTPAAVLERFLRALGVSGDAIPAEPEERAARYRSELARRSMVVVLDNAATSGQVRPLLPGAGDSLVVVTSRHRLDGLVATHGVARMQVEPLDEEEACALLARAGGDGRPVPTDPALLRRLAALCDRLPLALRIAAARLDADGGARALADRLTDENSRLGLLASEDVSVRAALAVSVGSLPAPARSLFRLLGRHPGQRPSTDAAAALADLPPARTRALLDQLAAAHLVHELDEDRYQLHDLVRLFAVERADAELPDHDPAPVRLLAWYRDAANVADRTLRPAERPNFDSGPPDPPVRFATPGAALAWLDQEADNLVAAVRAAAAEQPRLAWQIAAALYGWLFRRHHRDRWVELYTLAVRAARDAGDDSGEALIAGRLAIPLSLLGRHDEAGRWTRRAYELRHATGDRLGAATALLNLAAIENNAGRPEEAIRRLTEAEEHSRTLPDATHLRALVRSNLGEAHLLAGRHREAEVHYTAALGIAENGCGPRDVAEILVGLARTHRGAGDPAGALPYAVRAVEQARAAGDVLVEAEAREQLGRARVERGDRAGGLHELRTALAAYRQKGHRGTADLARDVAALADHRR</sequence>
<dbReference type="RefSeq" id="WP_120724418.1">
    <property type="nucleotide sequence ID" value="NZ_RBAK01000001.1"/>
</dbReference>
<reference evidence="6 7" key="1">
    <citation type="journal article" date="2004" name="Syst. Appl. Microbiol.">
        <title>Cryptoendolithic actinomycetes from antarctic sandstone rock samples: Micromonospora endolithica sp. nov. and two isolates related to Micromonospora coerulea Jensen 1932.</title>
        <authorList>
            <person name="Hirsch P."/>
            <person name="Mevs U."/>
            <person name="Kroppenstedt R.M."/>
            <person name="Schumann P."/>
            <person name="Stackebrandt E."/>
        </authorList>
    </citation>
    <scope>NUCLEOTIDE SEQUENCE [LARGE SCALE GENOMIC DNA]</scope>
    <source>
        <strain evidence="6 7">JCM 12677</strain>
    </source>
</reference>
<dbReference type="InterPro" id="IPR027417">
    <property type="entry name" value="P-loop_NTPase"/>
</dbReference>
<dbReference type="Gene3D" id="1.10.10.10">
    <property type="entry name" value="Winged helix-like DNA-binding domain superfamily/Winged helix DNA-binding domain"/>
    <property type="match status" value="1"/>
</dbReference>